<protein>
    <submittedName>
        <fullName evidence="2">Uncharacterized protein</fullName>
    </submittedName>
</protein>
<organism evidence="2 3">
    <name type="scientific">Exidia glandulosa HHB12029</name>
    <dbReference type="NCBI Taxonomy" id="1314781"/>
    <lineage>
        <taxon>Eukaryota</taxon>
        <taxon>Fungi</taxon>
        <taxon>Dikarya</taxon>
        <taxon>Basidiomycota</taxon>
        <taxon>Agaricomycotina</taxon>
        <taxon>Agaricomycetes</taxon>
        <taxon>Auriculariales</taxon>
        <taxon>Exidiaceae</taxon>
        <taxon>Exidia</taxon>
    </lineage>
</organism>
<dbReference type="AlphaFoldDB" id="A0A165Z6I2"/>
<evidence type="ECO:0000313" key="2">
    <source>
        <dbReference type="EMBL" id="KZV79829.1"/>
    </source>
</evidence>
<evidence type="ECO:0000256" key="1">
    <source>
        <dbReference type="SAM" id="MobiDB-lite"/>
    </source>
</evidence>
<feature type="region of interest" description="Disordered" evidence="1">
    <location>
        <begin position="30"/>
        <end position="66"/>
    </location>
</feature>
<reference evidence="2 3" key="1">
    <citation type="journal article" date="2016" name="Mol. Biol. Evol.">
        <title>Comparative Genomics of Early-Diverging Mushroom-Forming Fungi Provides Insights into the Origins of Lignocellulose Decay Capabilities.</title>
        <authorList>
            <person name="Nagy L.G."/>
            <person name="Riley R."/>
            <person name="Tritt A."/>
            <person name="Adam C."/>
            <person name="Daum C."/>
            <person name="Floudas D."/>
            <person name="Sun H."/>
            <person name="Yadav J.S."/>
            <person name="Pangilinan J."/>
            <person name="Larsson K.H."/>
            <person name="Matsuura K."/>
            <person name="Barry K."/>
            <person name="Labutti K."/>
            <person name="Kuo R."/>
            <person name="Ohm R.A."/>
            <person name="Bhattacharya S.S."/>
            <person name="Shirouzu T."/>
            <person name="Yoshinaga Y."/>
            <person name="Martin F.M."/>
            <person name="Grigoriev I.V."/>
            <person name="Hibbett D.S."/>
        </authorList>
    </citation>
    <scope>NUCLEOTIDE SEQUENCE [LARGE SCALE GENOMIC DNA]</scope>
    <source>
        <strain evidence="2 3">HHB12029</strain>
    </source>
</reference>
<accession>A0A165Z6I2</accession>
<keyword evidence="3" id="KW-1185">Reference proteome</keyword>
<proteinExistence type="predicted"/>
<dbReference type="OrthoDB" id="1068471at2759"/>
<gene>
    <name evidence="2" type="ORF">EXIGLDRAFT_781796</name>
</gene>
<dbReference type="Proteomes" id="UP000077266">
    <property type="component" value="Unassembled WGS sequence"/>
</dbReference>
<dbReference type="InParanoid" id="A0A165Z6I2"/>
<evidence type="ECO:0000313" key="3">
    <source>
        <dbReference type="Proteomes" id="UP000077266"/>
    </source>
</evidence>
<sequence length="99" mass="10499">MADAVEGQVSRRAGHSRIPLALVLFQMEKRKAPSSPPSGAVIKRARGPSPPRNQIAISSAGEDSKGLVRTIQRTSGLEAPIVSLAGAHSVHARARICRR</sequence>
<dbReference type="EMBL" id="KV426557">
    <property type="protein sequence ID" value="KZV79829.1"/>
    <property type="molecule type" value="Genomic_DNA"/>
</dbReference>
<name>A0A165Z6I2_EXIGL</name>
<dbReference type="STRING" id="1314781.A0A165Z6I2"/>